<name>A0AAD6J8D3_DREDA</name>
<evidence type="ECO:0000313" key="13">
    <source>
        <dbReference type="Proteomes" id="UP001221413"/>
    </source>
</evidence>
<comment type="pathway">
    <text evidence="1">Protein modification; protein sumoylation.</text>
</comment>
<feature type="compositionally biased region" description="Polar residues" evidence="9">
    <location>
        <begin position="515"/>
        <end position="529"/>
    </location>
</feature>
<feature type="compositionally biased region" description="Polar residues" evidence="9">
    <location>
        <begin position="77"/>
        <end position="89"/>
    </location>
</feature>
<feature type="region of interest" description="Disordered" evidence="9">
    <location>
        <begin position="77"/>
        <end position="105"/>
    </location>
</feature>
<evidence type="ECO:0000256" key="8">
    <source>
        <dbReference type="PROSITE-ProRule" id="PRU00452"/>
    </source>
</evidence>
<keyword evidence="4" id="KW-0479">Metal-binding</keyword>
<dbReference type="InterPro" id="IPR004181">
    <property type="entry name" value="Znf_MIZ"/>
</dbReference>
<keyword evidence="3" id="KW-0808">Transferase</keyword>
<dbReference type="Proteomes" id="UP001221413">
    <property type="component" value="Unassembled WGS sequence"/>
</dbReference>
<feature type="compositionally biased region" description="Basic and acidic residues" evidence="9">
    <location>
        <begin position="434"/>
        <end position="449"/>
    </location>
</feature>
<feature type="compositionally biased region" description="Polar residues" evidence="9">
    <location>
        <begin position="465"/>
        <end position="474"/>
    </location>
</feature>
<keyword evidence="6" id="KW-0833">Ubl conjugation pathway</keyword>
<evidence type="ECO:0000256" key="3">
    <source>
        <dbReference type="ARBA" id="ARBA00022679"/>
    </source>
</evidence>
<dbReference type="Pfam" id="PF14324">
    <property type="entry name" value="PINIT"/>
    <property type="match status" value="1"/>
</dbReference>
<feature type="compositionally biased region" description="Low complexity" evidence="9">
    <location>
        <begin position="501"/>
        <end position="514"/>
    </location>
</feature>
<feature type="compositionally biased region" description="Polar residues" evidence="9">
    <location>
        <begin position="583"/>
        <end position="596"/>
    </location>
</feature>
<evidence type="ECO:0000256" key="7">
    <source>
        <dbReference type="ARBA" id="ARBA00022833"/>
    </source>
</evidence>
<dbReference type="PANTHER" id="PTHR10782">
    <property type="entry name" value="ZINC FINGER MIZ DOMAIN-CONTAINING PROTEIN"/>
    <property type="match status" value="1"/>
</dbReference>
<keyword evidence="13" id="KW-1185">Reference proteome</keyword>
<dbReference type="Pfam" id="PF02891">
    <property type="entry name" value="zf-MIZ"/>
    <property type="match status" value="1"/>
</dbReference>
<evidence type="ECO:0000256" key="9">
    <source>
        <dbReference type="SAM" id="MobiDB-lite"/>
    </source>
</evidence>
<accession>A0AAD6J8D3</accession>
<comment type="similarity">
    <text evidence="2">Belongs to the PIAS family.</text>
</comment>
<feature type="compositionally biased region" description="Acidic residues" evidence="9">
    <location>
        <begin position="450"/>
        <end position="460"/>
    </location>
</feature>
<comment type="caution">
    <text evidence="12">The sequence shown here is derived from an EMBL/GenBank/DDBJ whole genome shotgun (WGS) entry which is preliminary data.</text>
</comment>
<dbReference type="Gene3D" id="2.60.120.780">
    <property type="entry name" value="PINIT domain"/>
    <property type="match status" value="1"/>
</dbReference>
<dbReference type="AlphaFoldDB" id="A0AAD6J8D3"/>
<dbReference type="GO" id="GO:0016925">
    <property type="term" value="P:protein sumoylation"/>
    <property type="evidence" value="ECO:0007669"/>
    <property type="project" value="TreeGrafter"/>
</dbReference>
<dbReference type="PANTHER" id="PTHR10782:SF4">
    <property type="entry name" value="TONALLI, ISOFORM E"/>
    <property type="match status" value="1"/>
</dbReference>
<dbReference type="InterPro" id="IPR023321">
    <property type="entry name" value="PINIT"/>
</dbReference>
<gene>
    <name evidence="12" type="ORF">Dda_0929</name>
</gene>
<dbReference type="EMBL" id="JAQGDS010000001">
    <property type="protein sequence ID" value="KAJ6264777.1"/>
    <property type="molecule type" value="Genomic_DNA"/>
</dbReference>
<keyword evidence="5 8" id="KW-0863">Zinc-finger</keyword>
<dbReference type="InterPro" id="IPR038654">
    <property type="entry name" value="PINIT_sf"/>
</dbReference>
<protein>
    <submittedName>
        <fullName evidence="12">Uncharacterized protein</fullName>
    </submittedName>
</protein>
<dbReference type="GO" id="GO:0008270">
    <property type="term" value="F:zinc ion binding"/>
    <property type="evidence" value="ECO:0007669"/>
    <property type="project" value="UniProtKB-KW"/>
</dbReference>
<evidence type="ECO:0000259" key="11">
    <source>
        <dbReference type="PROSITE" id="PS51466"/>
    </source>
</evidence>
<sequence>MTGDTDSRWIQQRAALIKYVQQKLLVRHLQTILKKLALPVSGLKVAQQARLIDQIDKVVDAKNDEGLQQLKRLIYTPDSTEPLSPTHSPNAAPPRPPGLKAATFSSPHYGSPGVYHSPLLSPNPPVMSPGTTSLSAAMLAPPSICPCFRESMANRKRTPRAGSNPMNFFPSPFYDPRLNITVPHTLPQLNGANPAVQRSVVHVPVVLTQQTADEIRKNGLRLILYCAVIEGGNTMGPHHVTFPQQIEIRVNSKAVSANLRGLKNKPGTTRPLDITDYIEKLVGFKNTIAITYALSTRKYLAVVKLVNKSTPENLVDQIKKRPHISKKSVLDRLQKESQDDDIVATSSIMSLKCPASTLRIVTPIRSTSCKHHQCYDAVSFLQLQEQAPTWTCPVCSRKIEFEHLAVDKYVEEILNSVPKDVEAVMIDPMGKWTIPERKSPSPRIKRDYDYDSEDSEDEISILDSAPSSFRTGPNAQPPPVLITSHHSHPAASRNPFSTPKSLSSEPLATSSSSSQRLNGSATRPNGGSSNKRKAPVTIDLTLSDDEDEVRPPPPKRHQTSATPTPTGSFIYSQRPANGASPANPFTLSWSSNGYDY</sequence>
<evidence type="ECO:0000256" key="5">
    <source>
        <dbReference type="ARBA" id="ARBA00022771"/>
    </source>
</evidence>
<dbReference type="PROSITE" id="PS51466">
    <property type="entry name" value="PINIT"/>
    <property type="match status" value="1"/>
</dbReference>
<dbReference type="InterPro" id="IPR013083">
    <property type="entry name" value="Znf_RING/FYVE/PHD"/>
</dbReference>
<evidence type="ECO:0000256" key="4">
    <source>
        <dbReference type="ARBA" id="ARBA00022723"/>
    </source>
</evidence>
<evidence type="ECO:0000313" key="12">
    <source>
        <dbReference type="EMBL" id="KAJ6264777.1"/>
    </source>
</evidence>
<reference evidence="12" key="1">
    <citation type="submission" date="2023-01" db="EMBL/GenBank/DDBJ databases">
        <title>The chitinases involved in constricting ring structure development in the nematode-trapping fungus Drechslerella dactyloides.</title>
        <authorList>
            <person name="Wang R."/>
            <person name="Zhang L."/>
            <person name="Tang P."/>
            <person name="Li S."/>
            <person name="Liang L."/>
        </authorList>
    </citation>
    <scope>NUCLEOTIDE SEQUENCE</scope>
    <source>
        <strain evidence="12">YMF1.00031</strain>
    </source>
</reference>
<dbReference type="PROSITE" id="PS51044">
    <property type="entry name" value="ZF_SP_RING"/>
    <property type="match status" value="1"/>
</dbReference>
<dbReference type="Gene3D" id="3.30.40.10">
    <property type="entry name" value="Zinc/RING finger domain, C3HC4 (zinc finger)"/>
    <property type="match status" value="1"/>
</dbReference>
<dbReference type="GO" id="GO:0061665">
    <property type="term" value="F:SUMO ligase activity"/>
    <property type="evidence" value="ECO:0007669"/>
    <property type="project" value="TreeGrafter"/>
</dbReference>
<feature type="region of interest" description="Disordered" evidence="9">
    <location>
        <begin position="432"/>
        <end position="596"/>
    </location>
</feature>
<proteinExistence type="inferred from homology"/>
<feature type="domain" description="SP-RING-type" evidence="10">
    <location>
        <begin position="338"/>
        <end position="419"/>
    </location>
</feature>
<evidence type="ECO:0000256" key="1">
    <source>
        <dbReference type="ARBA" id="ARBA00004718"/>
    </source>
</evidence>
<feature type="domain" description="PINIT" evidence="11">
    <location>
        <begin position="158"/>
        <end position="309"/>
    </location>
</feature>
<evidence type="ECO:0000256" key="2">
    <source>
        <dbReference type="ARBA" id="ARBA00005383"/>
    </source>
</evidence>
<organism evidence="12 13">
    <name type="scientific">Drechslerella dactyloides</name>
    <name type="common">Nematode-trapping fungus</name>
    <name type="synonym">Arthrobotrys dactyloides</name>
    <dbReference type="NCBI Taxonomy" id="74499"/>
    <lineage>
        <taxon>Eukaryota</taxon>
        <taxon>Fungi</taxon>
        <taxon>Dikarya</taxon>
        <taxon>Ascomycota</taxon>
        <taxon>Pezizomycotina</taxon>
        <taxon>Orbiliomycetes</taxon>
        <taxon>Orbiliales</taxon>
        <taxon>Orbiliaceae</taxon>
        <taxon>Drechslerella</taxon>
    </lineage>
</organism>
<evidence type="ECO:0000256" key="6">
    <source>
        <dbReference type="ARBA" id="ARBA00022786"/>
    </source>
</evidence>
<evidence type="ECO:0000259" key="10">
    <source>
        <dbReference type="PROSITE" id="PS51044"/>
    </source>
</evidence>
<dbReference type="GO" id="GO:0000785">
    <property type="term" value="C:chromatin"/>
    <property type="evidence" value="ECO:0007669"/>
    <property type="project" value="TreeGrafter"/>
</dbReference>
<feature type="compositionally biased region" description="Polar residues" evidence="9">
    <location>
        <begin position="559"/>
        <end position="575"/>
    </location>
</feature>
<keyword evidence="7" id="KW-0862">Zinc</keyword>
<dbReference type="SUPFAM" id="SSF57850">
    <property type="entry name" value="RING/U-box"/>
    <property type="match status" value="1"/>
</dbReference>